<dbReference type="PANTHER" id="PTHR12234:SF1">
    <property type="entry name" value="FORMIMINOTRANSFERASE N-TERMINAL SUBDOMAIN-CONTAINING PROTEIN"/>
    <property type="match status" value="1"/>
</dbReference>
<dbReference type="InterPro" id="IPR051623">
    <property type="entry name" value="FTCD"/>
</dbReference>
<evidence type="ECO:0000313" key="5">
    <source>
        <dbReference type="EMBL" id="PNR60040.1"/>
    </source>
</evidence>
<dbReference type="Gene3D" id="3.30.990.10">
    <property type="entry name" value="Formiminotransferase, N-terminal subdomain"/>
    <property type="match status" value="1"/>
</dbReference>
<dbReference type="KEGG" id="ppp:112294512"/>
<dbReference type="EnsemblPlants" id="Pp3c2_17510V3.1">
    <property type="protein sequence ID" value="Pp3c2_17510V3.1"/>
    <property type="gene ID" value="Pp3c2_17510"/>
</dbReference>
<dbReference type="GO" id="GO:0030409">
    <property type="term" value="F:glutamate formimidoyltransferase activity"/>
    <property type="evidence" value="ECO:0007669"/>
    <property type="project" value="UniProtKB-EC"/>
</dbReference>
<gene>
    <name evidence="6" type="primary">LOC112294512</name>
    <name evidence="5" type="ORF">PHYPA_002833</name>
</gene>
<evidence type="ECO:0000256" key="1">
    <source>
        <dbReference type="ARBA" id="ARBA00012252"/>
    </source>
</evidence>
<dbReference type="EC" id="2.1.2.5" evidence="1"/>
<dbReference type="SUPFAM" id="SSF55116">
    <property type="entry name" value="Formiminotransferase domain of formiminotransferase-cyclodeaminase"/>
    <property type="match status" value="2"/>
</dbReference>
<feature type="domain" description="Formiminotransferase N-terminal subdomain" evidence="4">
    <location>
        <begin position="12"/>
        <end position="204"/>
    </location>
</feature>
<evidence type="ECO:0000259" key="3">
    <source>
        <dbReference type="SMART" id="SM01221"/>
    </source>
</evidence>
<reference evidence="5 7" key="2">
    <citation type="journal article" date="2018" name="Plant J.">
        <title>The Physcomitrella patens chromosome-scale assembly reveals moss genome structure and evolution.</title>
        <authorList>
            <person name="Lang D."/>
            <person name="Ullrich K.K."/>
            <person name="Murat F."/>
            <person name="Fuchs J."/>
            <person name="Jenkins J."/>
            <person name="Haas F.B."/>
            <person name="Piednoel M."/>
            <person name="Gundlach H."/>
            <person name="Van Bel M."/>
            <person name="Meyberg R."/>
            <person name="Vives C."/>
            <person name="Morata J."/>
            <person name="Symeonidi A."/>
            <person name="Hiss M."/>
            <person name="Muchero W."/>
            <person name="Kamisugi Y."/>
            <person name="Saleh O."/>
            <person name="Blanc G."/>
            <person name="Decker E.L."/>
            <person name="van Gessel N."/>
            <person name="Grimwood J."/>
            <person name="Hayes R.D."/>
            <person name="Graham S.W."/>
            <person name="Gunter L.E."/>
            <person name="McDaniel S.F."/>
            <person name="Hoernstein S.N.W."/>
            <person name="Larsson A."/>
            <person name="Li F.W."/>
            <person name="Perroud P.F."/>
            <person name="Phillips J."/>
            <person name="Ranjan P."/>
            <person name="Rokshar D.S."/>
            <person name="Rothfels C.J."/>
            <person name="Schneider L."/>
            <person name="Shu S."/>
            <person name="Stevenson D.W."/>
            <person name="Thummler F."/>
            <person name="Tillich M."/>
            <person name="Villarreal Aguilar J.C."/>
            <person name="Widiez T."/>
            <person name="Wong G.K."/>
            <person name="Wymore A."/>
            <person name="Zhang Y."/>
            <person name="Zimmer A.D."/>
            <person name="Quatrano R.S."/>
            <person name="Mayer K.F.X."/>
            <person name="Goodstein D."/>
            <person name="Casacuberta J.M."/>
            <person name="Vandepoele K."/>
            <person name="Reski R."/>
            <person name="Cuming A.C."/>
            <person name="Tuskan G.A."/>
            <person name="Maumus F."/>
            <person name="Salse J."/>
            <person name="Schmutz J."/>
            <person name="Rensing S.A."/>
        </authorList>
    </citation>
    <scope>NUCLEOTIDE SEQUENCE [LARGE SCALE GENOMIC DNA]</scope>
    <source>
        <strain evidence="6 7">cv. Gransden 2004</strain>
    </source>
</reference>
<name>A0A2K1L1Y4_PHYPA</name>
<dbReference type="Gramene" id="Pp3c2_17510V3.2">
    <property type="protein sequence ID" value="Pp3c2_17510V3.2"/>
    <property type="gene ID" value="Pp3c2_17510"/>
</dbReference>
<evidence type="ECO:0000259" key="4">
    <source>
        <dbReference type="SMART" id="SM01222"/>
    </source>
</evidence>
<dbReference type="EnsemblPlants" id="Pp3c2_17510V3.2">
    <property type="protein sequence ID" value="Pp3c2_17510V3.2"/>
    <property type="gene ID" value="Pp3c2_17510"/>
</dbReference>
<dbReference type="PANTHER" id="PTHR12234">
    <property type="entry name" value="FORMIMINOTRANSFERASE-CYCLODEAMINASE"/>
    <property type="match status" value="1"/>
</dbReference>
<proteinExistence type="predicted"/>
<dbReference type="InterPro" id="IPR012886">
    <property type="entry name" value="Formiminotransferase_N"/>
</dbReference>
<dbReference type="InterPro" id="IPR037070">
    <property type="entry name" value="Formiminotransferase_C_sf"/>
</dbReference>
<evidence type="ECO:0000313" key="7">
    <source>
        <dbReference type="Proteomes" id="UP000006727"/>
    </source>
</evidence>
<accession>A0A2K1L1Y4</accession>
<dbReference type="RefSeq" id="XP_024400788.1">
    <property type="nucleotide sequence ID" value="XM_024545020.2"/>
</dbReference>
<dbReference type="OrthoDB" id="48036at2759"/>
<dbReference type="OMA" id="AHHENRN"/>
<evidence type="ECO:0000256" key="2">
    <source>
        <dbReference type="ARBA" id="ARBA00022679"/>
    </source>
</evidence>
<dbReference type="Pfam" id="PF07837">
    <property type="entry name" value="FTCD_N"/>
    <property type="match status" value="1"/>
</dbReference>
<dbReference type="PaxDb" id="3218-PP1S281_127V6.1"/>
<reference evidence="6" key="3">
    <citation type="submission" date="2020-12" db="UniProtKB">
        <authorList>
            <consortium name="EnsemblPlants"/>
        </authorList>
    </citation>
    <scope>IDENTIFICATION</scope>
</reference>
<sequence length="310" mass="33385">MAMAAQPLRRLHLACCKIYISDTRNAAALQEIESTFRAHPEAPLLHVFEDHEYNRVGYTLAGSVCSSESRNARTPLQSAVTDVVRTALRTIDLRQHSGSHPRLGVVDHICTHPLGTATMTDTTAIAEGIASEIGQELKVPAFLYGAAHRNGRPLDDIRRALGYFQPSNGGLWIGSNIFPATMQPDFGPRVAPPSSGIVVVGACPWVMNYNVPLTTIDLDKGKRIARKVSERGGGLAKVQAMALLHGTDCIEIACNLLDTDVSNPQAVQHLVAALAAKEGVQASNGYLTGHSKEDILRLASEKLNALDEKL</sequence>
<dbReference type="InterPro" id="IPR037064">
    <property type="entry name" value="Formiminotransferase_N_sf"/>
</dbReference>
<dbReference type="GO" id="GO:0005542">
    <property type="term" value="F:folic acid binding"/>
    <property type="evidence" value="ECO:0007669"/>
    <property type="project" value="InterPro"/>
</dbReference>
<dbReference type="InterPro" id="IPR013802">
    <property type="entry name" value="Formiminotransferase_C"/>
</dbReference>
<organism evidence="5">
    <name type="scientific">Physcomitrium patens</name>
    <name type="common">Spreading-leaved earth moss</name>
    <name type="synonym">Physcomitrella patens</name>
    <dbReference type="NCBI Taxonomy" id="3218"/>
    <lineage>
        <taxon>Eukaryota</taxon>
        <taxon>Viridiplantae</taxon>
        <taxon>Streptophyta</taxon>
        <taxon>Embryophyta</taxon>
        <taxon>Bryophyta</taxon>
        <taxon>Bryophytina</taxon>
        <taxon>Bryopsida</taxon>
        <taxon>Funariidae</taxon>
        <taxon>Funariales</taxon>
        <taxon>Funariaceae</taxon>
        <taxon>Physcomitrium</taxon>
    </lineage>
</organism>
<keyword evidence="2" id="KW-0808">Transferase</keyword>
<dbReference type="GeneID" id="112294512"/>
<dbReference type="STRING" id="3218.A0A2K1L1Y4"/>
<dbReference type="Proteomes" id="UP000006727">
    <property type="component" value="Chromosome 2"/>
</dbReference>
<feature type="domain" description="Formiminotransferase C-terminal subdomain" evidence="3">
    <location>
        <begin position="209"/>
        <end position="309"/>
    </location>
</feature>
<dbReference type="EMBL" id="ABEU02000002">
    <property type="protein sequence ID" value="PNR60040.1"/>
    <property type="molecule type" value="Genomic_DNA"/>
</dbReference>
<keyword evidence="7" id="KW-1185">Reference proteome</keyword>
<reference evidence="5 7" key="1">
    <citation type="journal article" date="2008" name="Science">
        <title>The Physcomitrella genome reveals evolutionary insights into the conquest of land by plants.</title>
        <authorList>
            <person name="Rensing S."/>
            <person name="Lang D."/>
            <person name="Zimmer A."/>
            <person name="Terry A."/>
            <person name="Salamov A."/>
            <person name="Shapiro H."/>
            <person name="Nishiyama T."/>
            <person name="Perroud P.-F."/>
            <person name="Lindquist E."/>
            <person name="Kamisugi Y."/>
            <person name="Tanahashi T."/>
            <person name="Sakakibara K."/>
            <person name="Fujita T."/>
            <person name="Oishi K."/>
            <person name="Shin-I T."/>
            <person name="Kuroki Y."/>
            <person name="Toyoda A."/>
            <person name="Suzuki Y."/>
            <person name="Hashimoto A."/>
            <person name="Yamaguchi K."/>
            <person name="Sugano A."/>
            <person name="Kohara Y."/>
            <person name="Fujiyama A."/>
            <person name="Anterola A."/>
            <person name="Aoki S."/>
            <person name="Ashton N."/>
            <person name="Barbazuk W.B."/>
            <person name="Barker E."/>
            <person name="Bennetzen J."/>
            <person name="Bezanilla M."/>
            <person name="Blankenship R."/>
            <person name="Cho S.H."/>
            <person name="Dutcher S."/>
            <person name="Estelle M."/>
            <person name="Fawcett J.A."/>
            <person name="Gundlach H."/>
            <person name="Hanada K."/>
            <person name="Heyl A."/>
            <person name="Hicks K.A."/>
            <person name="Hugh J."/>
            <person name="Lohr M."/>
            <person name="Mayer K."/>
            <person name="Melkozernov A."/>
            <person name="Murata T."/>
            <person name="Nelson D."/>
            <person name="Pils B."/>
            <person name="Prigge M."/>
            <person name="Reiss B."/>
            <person name="Renner T."/>
            <person name="Rombauts S."/>
            <person name="Rushton P."/>
            <person name="Sanderfoot A."/>
            <person name="Schween G."/>
            <person name="Shiu S.-H."/>
            <person name="Stueber K."/>
            <person name="Theodoulou F.L."/>
            <person name="Tu H."/>
            <person name="Van de Peer Y."/>
            <person name="Verrier P.J."/>
            <person name="Waters E."/>
            <person name="Wood A."/>
            <person name="Yang L."/>
            <person name="Cove D."/>
            <person name="Cuming A."/>
            <person name="Hasebe M."/>
            <person name="Lucas S."/>
            <person name="Mishler D.B."/>
            <person name="Reski R."/>
            <person name="Grigoriev I."/>
            <person name="Quatrano R.S."/>
            <person name="Boore J.L."/>
        </authorList>
    </citation>
    <scope>NUCLEOTIDE SEQUENCE [LARGE SCALE GENOMIC DNA]</scope>
    <source>
        <strain evidence="6 7">cv. Gransden 2004</strain>
    </source>
</reference>
<dbReference type="SMART" id="SM01221">
    <property type="entry name" value="FTCD"/>
    <property type="match status" value="1"/>
</dbReference>
<dbReference type="SMART" id="SM01222">
    <property type="entry name" value="FTCD_N"/>
    <property type="match status" value="1"/>
</dbReference>
<dbReference type="Gene3D" id="3.30.70.670">
    <property type="entry name" value="Formiminotransferase, C-terminal subdomain"/>
    <property type="match status" value="1"/>
</dbReference>
<dbReference type="AlphaFoldDB" id="A0A2K1L1Y4"/>
<evidence type="ECO:0000313" key="6">
    <source>
        <dbReference type="EnsemblPlants" id="Pp3c2_17510V3.1"/>
    </source>
</evidence>
<protein>
    <recommendedName>
        <fullName evidence="1">glutamate formimidoyltransferase</fullName>
        <ecNumber evidence="1">2.1.2.5</ecNumber>
    </recommendedName>
</protein>
<dbReference type="InterPro" id="IPR022384">
    <property type="entry name" value="FormiminoTrfase_cat_dom_sf"/>
</dbReference>
<dbReference type="Gramene" id="Pp3c2_17510V3.1">
    <property type="protein sequence ID" value="Pp3c2_17510V3.1"/>
    <property type="gene ID" value="Pp3c2_17510"/>
</dbReference>